<dbReference type="PRINTS" id="PR00380">
    <property type="entry name" value="KINESINHEAVY"/>
</dbReference>
<dbReference type="PANTHER" id="PTHR47968">
    <property type="entry name" value="CENTROMERE PROTEIN E"/>
    <property type="match status" value="1"/>
</dbReference>
<feature type="compositionally biased region" description="Basic and acidic residues" evidence="6">
    <location>
        <begin position="727"/>
        <end position="736"/>
    </location>
</feature>
<feature type="compositionally biased region" description="Basic and acidic residues" evidence="6">
    <location>
        <begin position="680"/>
        <end position="695"/>
    </location>
</feature>
<evidence type="ECO:0000259" key="7">
    <source>
        <dbReference type="PROSITE" id="PS50067"/>
    </source>
</evidence>
<accession>A0A7S4GHS2</accession>
<name>A0A7S4GHS2_9EUGL</name>
<evidence type="ECO:0000256" key="3">
    <source>
        <dbReference type="ARBA" id="ARBA00023175"/>
    </source>
</evidence>
<feature type="region of interest" description="Disordered" evidence="6">
    <location>
        <begin position="1078"/>
        <end position="1232"/>
    </location>
</feature>
<dbReference type="InterPro" id="IPR027417">
    <property type="entry name" value="P-loop_NTPase"/>
</dbReference>
<feature type="compositionally biased region" description="Polar residues" evidence="6">
    <location>
        <begin position="1153"/>
        <end position="1164"/>
    </location>
</feature>
<evidence type="ECO:0000313" key="8">
    <source>
        <dbReference type="EMBL" id="CAE0837482.1"/>
    </source>
</evidence>
<reference evidence="8" key="1">
    <citation type="submission" date="2021-01" db="EMBL/GenBank/DDBJ databases">
        <authorList>
            <person name="Corre E."/>
            <person name="Pelletier E."/>
            <person name="Niang G."/>
            <person name="Scheremetjew M."/>
            <person name="Finn R."/>
            <person name="Kale V."/>
            <person name="Holt S."/>
            <person name="Cochrane G."/>
            <person name="Meng A."/>
            <person name="Brown T."/>
            <person name="Cohen L."/>
        </authorList>
    </citation>
    <scope>NUCLEOTIDE SEQUENCE</scope>
    <source>
        <strain evidence="8">CCMP1594</strain>
    </source>
</reference>
<evidence type="ECO:0000256" key="1">
    <source>
        <dbReference type="ARBA" id="ARBA00022701"/>
    </source>
</evidence>
<feature type="domain" description="Kinesin motor" evidence="7">
    <location>
        <begin position="1"/>
        <end position="220"/>
    </location>
</feature>
<dbReference type="GO" id="GO:0005874">
    <property type="term" value="C:microtubule"/>
    <property type="evidence" value="ECO:0007669"/>
    <property type="project" value="UniProtKB-KW"/>
</dbReference>
<comment type="caution">
    <text evidence="4">Lacks conserved residue(s) required for the propagation of feature annotation.</text>
</comment>
<dbReference type="GO" id="GO:0008017">
    <property type="term" value="F:microtubule binding"/>
    <property type="evidence" value="ECO:0007669"/>
    <property type="project" value="InterPro"/>
</dbReference>
<keyword evidence="3" id="KW-0505">Motor protein</keyword>
<dbReference type="SUPFAM" id="SSF52540">
    <property type="entry name" value="P-loop containing nucleoside triphosphate hydrolases"/>
    <property type="match status" value="1"/>
</dbReference>
<feature type="region of interest" description="Disordered" evidence="6">
    <location>
        <begin position="630"/>
        <end position="848"/>
    </location>
</feature>
<dbReference type="GO" id="GO:0005524">
    <property type="term" value="F:ATP binding"/>
    <property type="evidence" value="ECO:0007669"/>
    <property type="project" value="InterPro"/>
</dbReference>
<keyword evidence="2 5" id="KW-0175">Coiled coil</keyword>
<dbReference type="PANTHER" id="PTHR47968:SF13">
    <property type="entry name" value="KINESIN-LIKE PROTEIN KIF19 ISOFORM X1"/>
    <property type="match status" value="1"/>
</dbReference>
<feature type="compositionally biased region" description="Basic and acidic residues" evidence="6">
    <location>
        <begin position="1192"/>
        <end position="1224"/>
    </location>
</feature>
<dbReference type="Gene3D" id="3.40.850.10">
    <property type="entry name" value="Kinesin motor domain"/>
    <property type="match status" value="1"/>
</dbReference>
<dbReference type="SMART" id="SM00129">
    <property type="entry name" value="KISc"/>
    <property type="match status" value="1"/>
</dbReference>
<protein>
    <recommendedName>
        <fullName evidence="7">Kinesin motor domain-containing protein</fullName>
    </recommendedName>
</protein>
<comment type="similarity">
    <text evidence="4">Belongs to the TRAFAC class myosin-kinesin ATPase superfamily. Kinesin family.</text>
</comment>
<feature type="compositionally biased region" description="Polar residues" evidence="6">
    <location>
        <begin position="1108"/>
        <end position="1118"/>
    </location>
</feature>
<feature type="compositionally biased region" description="Basic residues" evidence="6">
    <location>
        <begin position="696"/>
        <end position="712"/>
    </location>
</feature>
<keyword evidence="1" id="KW-0493">Microtubule</keyword>
<evidence type="ECO:0000256" key="2">
    <source>
        <dbReference type="ARBA" id="ARBA00023054"/>
    </source>
</evidence>
<sequence>MSHLYGLIEASSNLSVSVSVSYLEVYNETIRDLLVPDSPALVLREDPVKGASVSRLTWRQVHSSEQVLKALEEGQQRRTQAGTLFNEASSRSHAVLQVQIAVRDKLCGLSDQVKRACLSLVDLAGSERACLSGTSGMRLKEGANINRSLLALGNCINALASKNPQRRAHVPYRDSKLTRMLKNALQGNCRTIMIANISPSSLCYEDTDNTLRYANRAKDIRLKSTCNVTSVDYHVSEYKGVINRLQKEVADLRAQLAAGNVLCASASTDSLADASAGDKLSAEFAQISEKQIHIRKQMVTAHKNKQDNAVRMRKQYLTVLRWKYGTMHNDGHEPVNIVHVRGLLEAAQAKHKDIEDHLTDLKAQLDSTVTVYRRFVDMIPWVKIPSQQRSNLELKVQLHERNVEYYEQALQCAFARSSEQIQIQAFDEAQFALSQARQHMDELFSMLKRGEWVSEALAVKHKRAQAWCALPSMDMKAEIESMFTANVDASTSSWSALSKMTVYLNTLQQPAKRLSSASHASNDAGASISSRSASSFMKPTSSSLKKSRSAGSSIKSIGSSTFRKPAPVQALRLNIPFLGPDGAGPAHSINQRLNAEQHRRKLLQLQNRPMLATGGSSGRMTAGAVHLGPGHCSPRDAAPHSARSCGSLPSDLGSARSGISRSGSAISRCHSWSSATSQDSECRKRLRSEVEDADGRKKRKPAFAHAQPHGHPRATGPAAGVAVSLQPKDDKQDRHAGPPAPDNTSHPMSTSEAQPLPSDVDAAMPDAPTASAPEPQTCSVEVPDDPPSCAMETASAPTHSHATPTDSRDAQRPMGQCGPSTPVPRKRPASGHMPGTRTSHPQEGVRRHTAPLAAKLGQCRTDKPEGAEVQCRSTAITAEPPLPSLTCRRPLEASGAGDAVAPLQRAAPPQGAAEGLSDEGLNNPLDEAVMMSDVESELEATCLGTEEPNARVMCTAAKPSACTTSASQKTDEVDPDPSQMFEALCHIRDPVAGPTEAAPEASGMQLPAARQPCKVRPGDMSCSSVYARPPPPLAAVKATALGREIKASERFVVRPLKPNGPPTPAQNRVLTKGSKVFIPSDQKENVKRSNQVPGPRSPTKGRVDVHTSKTITCSSPTKSRVDAHNPRIPHAGSPNKCAHNPTSLAPSSKGHADTQSFKASSTNKSRVDATHLKISSAAPQAEAPHRQWAWAKGEEPPIQKKLQKAREMKKLQKQEMQKGSDQRKSFGGLHLH</sequence>
<dbReference type="InterPro" id="IPR036961">
    <property type="entry name" value="Kinesin_motor_dom_sf"/>
</dbReference>
<evidence type="ECO:0000256" key="5">
    <source>
        <dbReference type="SAM" id="Coils"/>
    </source>
</evidence>
<feature type="compositionally biased region" description="Low complexity" evidence="6">
    <location>
        <begin position="653"/>
        <end position="668"/>
    </location>
</feature>
<organism evidence="8">
    <name type="scientific">Eutreptiella gymnastica</name>
    <dbReference type="NCBI Taxonomy" id="73025"/>
    <lineage>
        <taxon>Eukaryota</taxon>
        <taxon>Discoba</taxon>
        <taxon>Euglenozoa</taxon>
        <taxon>Euglenida</taxon>
        <taxon>Spirocuta</taxon>
        <taxon>Euglenophyceae</taxon>
        <taxon>Eutreptiales</taxon>
        <taxon>Eutreptiaceae</taxon>
        <taxon>Eutreptiella</taxon>
    </lineage>
</organism>
<feature type="region of interest" description="Disordered" evidence="6">
    <location>
        <begin position="880"/>
        <end position="923"/>
    </location>
</feature>
<gene>
    <name evidence="8" type="ORF">EGYM00163_LOCUS48854</name>
</gene>
<evidence type="ECO:0000256" key="4">
    <source>
        <dbReference type="PROSITE-ProRule" id="PRU00283"/>
    </source>
</evidence>
<dbReference type="Pfam" id="PF00225">
    <property type="entry name" value="Kinesin"/>
    <property type="match status" value="1"/>
</dbReference>
<dbReference type="InterPro" id="IPR001752">
    <property type="entry name" value="Kinesin_motor_dom"/>
</dbReference>
<proteinExistence type="inferred from homology"/>
<feature type="compositionally biased region" description="Polar residues" evidence="6">
    <location>
        <begin position="795"/>
        <end position="805"/>
    </location>
</feature>
<evidence type="ECO:0000256" key="6">
    <source>
        <dbReference type="SAM" id="MobiDB-lite"/>
    </source>
</evidence>
<dbReference type="GO" id="GO:0007018">
    <property type="term" value="P:microtubule-based movement"/>
    <property type="evidence" value="ECO:0007669"/>
    <property type="project" value="InterPro"/>
</dbReference>
<dbReference type="EMBL" id="HBJA01141964">
    <property type="protein sequence ID" value="CAE0837482.1"/>
    <property type="molecule type" value="Transcribed_RNA"/>
</dbReference>
<dbReference type="AlphaFoldDB" id="A0A7S4GHS2"/>
<feature type="region of interest" description="Disordered" evidence="6">
    <location>
        <begin position="515"/>
        <end position="561"/>
    </location>
</feature>
<feature type="compositionally biased region" description="Polar residues" evidence="6">
    <location>
        <begin position="742"/>
        <end position="753"/>
    </location>
</feature>
<feature type="compositionally biased region" description="Polar residues" evidence="6">
    <location>
        <begin position="670"/>
        <end position="679"/>
    </location>
</feature>
<feature type="coiled-coil region" evidence="5">
    <location>
        <begin position="235"/>
        <end position="262"/>
    </location>
</feature>
<dbReference type="PROSITE" id="PS50067">
    <property type="entry name" value="KINESIN_MOTOR_2"/>
    <property type="match status" value="1"/>
</dbReference>
<feature type="compositionally biased region" description="Low complexity" evidence="6">
    <location>
        <begin position="524"/>
        <end position="560"/>
    </location>
</feature>
<dbReference type="GO" id="GO:0003777">
    <property type="term" value="F:microtubule motor activity"/>
    <property type="evidence" value="ECO:0007669"/>
    <property type="project" value="InterPro"/>
</dbReference>
<dbReference type="InterPro" id="IPR027640">
    <property type="entry name" value="Kinesin-like_fam"/>
</dbReference>